<sequence>MKNAALQHVAIIMDGNGRWAERRGLPKTEGHRQGARQVSVILEAARDAGIHYLTLYAFSTENWKRPVQEVTALMKLMEEFLDDKLPELIEKNVRLRTIGRTADLPSGVRKKLLDAIETTSGNTAGVLNLALSYGGRAEIVDGVNRYLDEAWKSGRKPPKLTEEDFRDCLYAPDIPDPDLLIRTSGELRLSNFLLWQLSYSEIYVTDTLWPDFGKEEFAEAVASYRKRERRFGGR</sequence>
<feature type="binding site" evidence="2">
    <location>
        <position position="27"/>
    </location>
    <ligand>
        <name>substrate</name>
    </ligand>
</feature>
<evidence type="ECO:0000313" key="3">
    <source>
        <dbReference type="EMBL" id="MST96310.1"/>
    </source>
</evidence>
<feature type="binding site" evidence="2">
    <location>
        <position position="63"/>
    </location>
    <ligand>
        <name>substrate</name>
    </ligand>
</feature>
<comment type="caution">
    <text evidence="3">The sequence shown here is derived from an EMBL/GenBank/DDBJ whole genome shotgun (WGS) entry which is preliminary data.</text>
</comment>
<keyword evidence="2" id="KW-0460">Magnesium</keyword>
<feature type="binding site" evidence="2">
    <location>
        <position position="19"/>
    </location>
    <ligand>
        <name>substrate</name>
    </ligand>
</feature>
<reference evidence="3 4" key="1">
    <citation type="submission" date="2019-08" db="EMBL/GenBank/DDBJ databases">
        <title>In-depth cultivation of the pig gut microbiome towards novel bacterial diversity and tailored functional studies.</title>
        <authorList>
            <person name="Wylensek D."/>
            <person name="Hitch T.C.A."/>
            <person name="Clavel T."/>
        </authorList>
    </citation>
    <scope>NUCLEOTIDE SEQUENCE [LARGE SCALE GENOMIC DNA]</scope>
    <source>
        <strain evidence="3 4">BBE-744-WT-12</strain>
    </source>
</reference>
<dbReference type="EC" id="2.5.1.-" evidence="2"/>
<feature type="binding site" evidence="2">
    <location>
        <begin position="59"/>
        <end position="61"/>
    </location>
    <ligand>
        <name>substrate</name>
    </ligand>
</feature>
<dbReference type="HAMAP" id="MF_01139">
    <property type="entry name" value="ISPT"/>
    <property type="match status" value="1"/>
</dbReference>
<keyword evidence="4" id="KW-1185">Reference proteome</keyword>
<dbReference type="Pfam" id="PF01255">
    <property type="entry name" value="Prenyltransf"/>
    <property type="match status" value="1"/>
</dbReference>
<dbReference type="FunFam" id="3.40.1180.10:FF:000001">
    <property type="entry name" value="(2E,6E)-farnesyl-diphosphate-specific ditrans,polycis-undecaprenyl-diphosphate synthase"/>
    <property type="match status" value="1"/>
</dbReference>
<dbReference type="SUPFAM" id="SSF64005">
    <property type="entry name" value="Undecaprenyl diphosphate synthase"/>
    <property type="match status" value="1"/>
</dbReference>
<accession>A0A844FYC0</accession>
<protein>
    <recommendedName>
        <fullName evidence="2">Isoprenyl transferase</fullName>
        <ecNumber evidence="2">2.5.1.-</ecNumber>
    </recommendedName>
</protein>
<feature type="active site" evidence="2">
    <location>
        <position position="14"/>
    </location>
</feature>
<dbReference type="InterPro" id="IPR018520">
    <property type="entry name" value="UPP_synth-like_CS"/>
</dbReference>
<dbReference type="NCBIfam" id="TIGR00055">
    <property type="entry name" value="uppS"/>
    <property type="match status" value="1"/>
</dbReference>
<keyword evidence="2" id="KW-0479">Metal-binding</keyword>
<evidence type="ECO:0000313" key="4">
    <source>
        <dbReference type="Proteomes" id="UP000435649"/>
    </source>
</evidence>
<feature type="binding site" evidence="2">
    <location>
        <begin position="15"/>
        <end position="18"/>
    </location>
    <ligand>
        <name>substrate</name>
    </ligand>
</feature>
<organism evidence="3 4">
    <name type="scientific">Victivallis lenta</name>
    <dbReference type="NCBI Taxonomy" id="2606640"/>
    <lineage>
        <taxon>Bacteria</taxon>
        <taxon>Pseudomonadati</taxon>
        <taxon>Lentisphaerota</taxon>
        <taxon>Lentisphaeria</taxon>
        <taxon>Victivallales</taxon>
        <taxon>Victivallaceae</taxon>
        <taxon>Victivallis</taxon>
    </lineage>
</organism>
<dbReference type="PANTHER" id="PTHR10291:SF0">
    <property type="entry name" value="DEHYDRODOLICHYL DIPHOSPHATE SYNTHASE 2"/>
    <property type="match status" value="1"/>
</dbReference>
<dbReference type="GO" id="GO:0016094">
    <property type="term" value="P:polyprenol biosynthetic process"/>
    <property type="evidence" value="ECO:0007669"/>
    <property type="project" value="TreeGrafter"/>
</dbReference>
<feature type="active site" description="Proton acceptor" evidence="2">
    <location>
        <position position="62"/>
    </location>
</feature>
<gene>
    <name evidence="3" type="ORF">FYJ85_04510</name>
</gene>
<dbReference type="CDD" id="cd00475">
    <property type="entry name" value="Cis_IPPS"/>
    <property type="match status" value="1"/>
</dbReference>
<feature type="binding site" evidence="2">
    <location>
        <position position="201"/>
    </location>
    <ligand>
        <name>Mg(2+)</name>
        <dbReference type="ChEBI" id="CHEBI:18420"/>
    </ligand>
</feature>
<comment type="subunit">
    <text evidence="2">Homodimer.</text>
</comment>
<feature type="binding site" evidence="2">
    <location>
        <position position="65"/>
    </location>
    <ligand>
        <name>substrate</name>
    </ligand>
</feature>
<feature type="binding site" evidence="2">
    <location>
        <begin position="188"/>
        <end position="190"/>
    </location>
    <ligand>
        <name>substrate</name>
    </ligand>
</feature>
<dbReference type="GO" id="GO:0045547">
    <property type="term" value="F:ditrans,polycis-polyprenyl diphosphate synthase [(2E,6E)-farnesyl diphosphate specific] activity"/>
    <property type="evidence" value="ECO:0007669"/>
    <property type="project" value="TreeGrafter"/>
</dbReference>
<evidence type="ECO:0000256" key="2">
    <source>
        <dbReference type="HAMAP-Rule" id="MF_01139"/>
    </source>
</evidence>
<comment type="function">
    <text evidence="2">Catalyzes the condensation of isopentenyl diphosphate (IPP) with allylic pyrophosphates generating different type of terpenoids.</text>
</comment>
<dbReference type="RefSeq" id="WP_106053888.1">
    <property type="nucleotide sequence ID" value="NZ_CALXOB010000006.1"/>
</dbReference>
<dbReference type="AlphaFoldDB" id="A0A844FYC0"/>
<dbReference type="InterPro" id="IPR001441">
    <property type="entry name" value="UPP_synth-like"/>
</dbReference>
<keyword evidence="1 2" id="KW-0808">Transferase</keyword>
<feature type="binding site" evidence="2">
    <location>
        <position position="31"/>
    </location>
    <ligand>
        <name>substrate</name>
    </ligand>
</feature>
<comment type="similarity">
    <text evidence="2">Belongs to the UPP synthase family.</text>
</comment>
<evidence type="ECO:0000256" key="1">
    <source>
        <dbReference type="ARBA" id="ARBA00022679"/>
    </source>
</evidence>
<dbReference type="Proteomes" id="UP000435649">
    <property type="component" value="Unassembled WGS sequence"/>
</dbReference>
<dbReference type="PROSITE" id="PS01066">
    <property type="entry name" value="UPP_SYNTHASE"/>
    <property type="match status" value="1"/>
</dbReference>
<dbReference type="NCBIfam" id="NF011405">
    <property type="entry name" value="PRK14830.1"/>
    <property type="match status" value="1"/>
</dbReference>
<dbReference type="EMBL" id="VUNS01000003">
    <property type="protein sequence ID" value="MST96310.1"/>
    <property type="molecule type" value="Genomic_DNA"/>
</dbReference>
<name>A0A844FYC0_9BACT</name>
<comment type="cofactor">
    <cofactor evidence="2">
        <name>Mg(2+)</name>
        <dbReference type="ChEBI" id="CHEBI:18420"/>
    </cofactor>
    <text evidence="2">Binds 2 magnesium ions per subunit.</text>
</comment>
<feature type="binding site" evidence="2">
    <location>
        <position position="14"/>
    </location>
    <ligand>
        <name>Mg(2+)</name>
        <dbReference type="ChEBI" id="CHEBI:18420"/>
    </ligand>
</feature>
<feature type="binding site" evidence="2">
    <location>
        <position position="182"/>
    </location>
    <ligand>
        <name>substrate</name>
    </ligand>
</feature>
<dbReference type="Gene3D" id="3.40.1180.10">
    <property type="entry name" value="Decaprenyl diphosphate synthase-like"/>
    <property type="match status" value="1"/>
</dbReference>
<dbReference type="PANTHER" id="PTHR10291">
    <property type="entry name" value="DEHYDRODOLICHYL DIPHOSPHATE SYNTHASE FAMILY MEMBER"/>
    <property type="match status" value="1"/>
</dbReference>
<dbReference type="GO" id="GO:0000287">
    <property type="term" value="F:magnesium ion binding"/>
    <property type="evidence" value="ECO:0007669"/>
    <property type="project" value="UniProtKB-UniRule"/>
</dbReference>
<proteinExistence type="inferred from homology"/>
<dbReference type="InterPro" id="IPR036424">
    <property type="entry name" value="UPP_synth-like_sf"/>
</dbReference>